<name>A0A2P6PML9_ROSCH</name>
<sequence>MQIRIGKICNYRIRDCLFGCIYTVCRFCAAPVHTTAVYCWINLWHCGSKLRHFQCILMSYTPSRWFTVLSFDAATLLLSLSDVFLMRHLSCLLLKHAYFMRRCKEFIMFNVTCIYHEDYYSFL</sequence>
<dbReference type="AlphaFoldDB" id="A0A2P6PML9"/>
<accession>A0A2P6PML9</accession>
<evidence type="ECO:0000313" key="2">
    <source>
        <dbReference type="Proteomes" id="UP000238479"/>
    </source>
</evidence>
<keyword evidence="2" id="KW-1185">Reference proteome</keyword>
<gene>
    <name evidence="1" type="ORF">RchiOBHm_Chr6g0258171</name>
</gene>
<proteinExistence type="predicted"/>
<dbReference type="Proteomes" id="UP000238479">
    <property type="component" value="Chromosome 6"/>
</dbReference>
<organism evidence="1 2">
    <name type="scientific">Rosa chinensis</name>
    <name type="common">China rose</name>
    <dbReference type="NCBI Taxonomy" id="74649"/>
    <lineage>
        <taxon>Eukaryota</taxon>
        <taxon>Viridiplantae</taxon>
        <taxon>Streptophyta</taxon>
        <taxon>Embryophyta</taxon>
        <taxon>Tracheophyta</taxon>
        <taxon>Spermatophyta</taxon>
        <taxon>Magnoliopsida</taxon>
        <taxon>eudicotyledons</taxon>
        <taxon>Gunneridae</taxon>
        <taxon>Pentapetalae</taxon>
        <taxon>rosids</taxon>
        <taxon>fabids</taxon>
        <taxon>Rosales</taxon>
        <taxon>Rosaceae</taxon>
        <taxon>Rosoideae</taxon>
        <taxon>Rosoideae incertae sedis</taxon>
        <taxon>Rosa</taxon>
    </lineage>
</organism>
<protein>
    <submittedName>
        <fullName evidence="1">Uncharacterized protein</fullName>
    </submittedName>
</protein>
<comment type="caution">
    <text evidence="1">The sequence shown here is derived from an EMBL/GenBank/DDBJ whole genome shotgun (WGS) entry which is preliminary data.</text>
</comment>
<dbReference type="EMBL" id="PDCK01000044">
    <property type="protein sequence ID" value="PRQ23150.1"/>
    <property type="molecule type" value="Genomic_DNA"/>
</dbReference>
<dbReference type="Gramene" id="PRQ23150">
    <property type="protein sequence ID" value="PRQ23150"/>
    <property type="gene ID" value="RchiOBHm_Chr6g0258171"/>
</dbReference>
<evidence type="ECO:0000313" key="1">
    <source>
        <dbReference type="EMBL" id="PRQ23150.1"/>
    </source>
</evidence>
<reference evidence="1 2" key="1">
    <citation type="journal article" date="2018" name="Nat. Genet.">
        <title>The Rosa genome provides new insights in the design of modern roses.</title>
        <authorList>
            <person name="Bendahmane M."/>
        </authorList>
    </citation>
    <scope>NUCLEOTIDE SEQUENCE [LARGE SCALE GENOMIC DNA]</scope>
    <source>
        <strain evidence="2">cv. Old Blush</strain>
    </source>
</reference>